<dbReference type="Gene3D" id="1.10.630.10">
    <property type="entry name" value="Cytochrome P450"/>
    <property type="match status" value="1"/>
</dbReference>
<evidence type="ECO:0000256" key="5">
    <source>
        <dbReference type="ARBA" id="ARBA00023004"/>
    </source>
</evidence>
<comment type="pathway">
    <text evidence="1">Secondary metabolite biosynthesis.</text>
</comment>
<accession>A0A8H6MA73</accession>
<gene>
    <name evidence="7" type="ORF">DFP72DRAFT_176311</name>
</gene>
<dbReference type="GO" id="GO:0005506">
    <property type="term" value="F:iron ion binding"/>
    <property type="evidence" value="ECO:0007669"/>
    <property type="project" value="InterPro"/>
</dbReference>
<proteinExistence type="inferred from homology"/>
<evidence type="ECO:0000256" key="4">
    <source>
        <dbReference type="ARBA" id="ARBA00023002"/>
    </source>
</evidence>
<dbReference type="GO" id="GO:0016705">
    <property type="term" value="F:oxidoreductase activity, acting on paired donors, with incorporation or reduction of molecular oxygen"/>
    <property type="evidence" value="ECO:0007669"/>
    <property type="project" value="InterPro"/>
</dbReference>
<dbReference type="OrthoDB" id="3171356at2759"/>
<dbReference type="InterPro" id="IPR050121">
    <property type="entry name" value="Cytochrome_P450_monoxygenase"/>
</dbReference>
<reference evidence="7 8" key="1">
    <citation type="submission" date="2020-07" db="EMBL/GenBank/DDBJ databases">
        <title>Comparative genomics of pyrophilous fungi reveals a link between fire events and developmental genes.</title>
        <authorList>
            <consortium name="DOE Joint Genome Institute"/>
            <person name="Steindorff A.S."/>
            <person name="Carver A."/>
            <person name="Calhoun S."/>
            <person name="Stillman K."/>
            <person name="Liu H."/>
            <person name="Lipzen A."/>
            <person name="Pangilinan J."/>
            <person name="Labutti K."/>
            <person name="Bruns T.D."/>
            <person name="Grigoriev I.V."/>
        </authorList>
    </citation>
    <scope>NUCLEOTIDE SEQUENCE [LARGE SCALE GENOMIC DNA]</scope>
    <source>
        <strain evidence="7 8">CBS 144469</strain>
    </source>
</reference>
<dbReference type="PANTHER" id="PTHR24305">
    <property type="entry name" value="CYTOCHROME P450"/>
    <property type="match status" value="1"/>
</dbReference>
<name>A0A8H6MA73_9AGAR</name>
<comment type="caution">
    <text evidence="7">The sequence shown here is derived from an EMBL/GenBank/DDBJ whole genome shotgun (WGS) entry which is preliminary data.</text>
</comment>
<organism evidence="7 8">
    <name type="scientific">Ephemerocybe angulata</name>
    <dbReference type="NCBI Taxonomy" id="980116"/>
    <lineage>
        <taxon>Eukaryota</taxon>
        <taxon>Fungi</taxon>
        <taxon>Dikarya</taxon>
        <taxon>Basidiomycota</taxon>
        <taxon>Agaricomycotina</taxon>
        <taxon>Agaricomycetes</taxon>
        <taxon>Agaricomycetidae</taxon>
        <taxon>Agaricales</taxon>
        <taxon>Agaricineae</taxon>
        <taxon>Psathyrellaceae</taxon>
        <taxon>Ephemerocybe</taxon>
    </lineage>
</organism>
<dbReference type="GO" id="GO:0020037">
    <property type="term" value="F:heme binding"/>
    <property type="evidence" value="ECO:0007669"/>
    <property type="project" value="InterPro"/>
</dbReference>
<dbReference type="InterPro" id="IPR036396">
    <property type="entry name" value="Cyt_P450_sf"/>
</dbReference>
<evidence type="ECO:0000256" key="1">
    <source>
        <dbReference type="ARBA" id="ARBA00005179"/>
    </source>
</evidence>
<dbReference type="AlphaFoldDB" id="A0A8H6MA73"/>
<evidence type="ECO:0000256" key="6">
    <source>
        <dbReference type="SAM" id="MobiDB-lite"/>
    </source>
</evidence>
<dbReference type="EMBL" id="JACGCI010000018">
    <property type="protein sequence ID" value="KAF6758569.1"/>
    <property type="molecule type" value="Genomic_DNA"/>
</dbReference>
<keyword evidence="3" id="KW-0479">Metal-binding</keyword>
<evidence type="ECO:0000256" key="3">
    <source>
        <dbReference type="ARBA" id="ARBA00022723"/>
    </source>
</evidence>
<evidence type="ECO:0000313" key="8">
    <source>
        <dbReference type="Proteomes" id="UP000521943"/>
    </source>
</evidence>
<dbReference type="GO" id="GO:0004497">
    <property type="term" value="F:monooxygenase activity"/>
    <property type="evidence" value="ECO:0007669"/>
    <property type="project" value="InterPro"/>
</dbReference>
<feature type="region of interest" description="Disordered" evidence="6">
    <location>
        <begin position="177"/>
        <end position="216"/>
    </location>
</feature>
<keyword evidence="8" id="KW-1185">Reference proteome</keyword>
<keyword evidence="5" id="KW-0408">Iron</keyword>
<dbReference type="PANTHER" id="PTHR24305:SF157">
    <property type="entry name" value="N-ACETYLTRYPTOPHAN 6-HYDROXYLASE IVOC-RELATED"/>
    <property type="match status" value="1"/>
</dbReference>
<sequence length="216" mass="23977">MATLHPLAHFPGPTLAALTDYYVMYYDVIKGGEMLDQLNILHERYGPVVRFGPNQLHFSDPAAYDAIYRDPRFFSTSHAPRALPFNIYVYQVDQFLESLAQKSEVSLHAGFMCVAMEVITTYCFSHPSNALSYPAFEYPLTMALQQVNYTNCIISLPLARLPCAAALVRGRPLPRHARIPHVPRDAEPPSYRDPGGPQCAGADGAQDYISPSGKLS</sequence>
<evidence type="ECO:0000313" key="7">
    <source>
        <dbReference type="EMBL" id="KAF6758569.1"/>
    </source>
</evidence>
<keyword evidence="4" id="KW-0560">Oxidoreductase</keyword>
<evidence type="ECO:0000256" key="2">
    <source>
        <dbReference type="ARBA" id="ARBA00010617"/>
    </source>
</evidence>
<dbReference type="SUPFAM" id="SSF48264">
    <property type="entry name" value="Cytochrome P450"/>
    <property type="match status" value="1"/>
</dbReference>
<comment type="similarity">
    <text evidence="2">Belongs to the cytochrome P450 family.</text>
</comment>
<protein>
    <submittedName>
        <fullName evidence="7">Uncharacterized protein</fullName>
    </submittedName>
</protein>
<dbReference type="Proteomes" id="UP000521943">
    <property type="component" value="Unassembled WGS sequence"/>
</dbReference>